<dbReference type="AlphaFoldDB" id="A0A0P0RDQ8"/>
<evidence type="ECO:0008006" key="4">
    <source>
        <dbReference type="Google" id="ProtNLM"/>
    </source>
</evidence>
<name>A0A0P0RDQ8_9BURK</name>
<dbReference type="InterPro" id="IPR025421">
    <property type="entry name" value="DUF4148"/>
</dbReference>
<dbReference type="EMBL" id="CP012747">
    <property type="protein sequence ID" value="ALL66295.1"/>
    <property type="molecule type" value="Genomic_DNA"/>
</dbReference>
<evidence type="ECO:0000256" key="1">
    <source>
        <dbReference type="SAM" id="SignalP"/>
    </source>
</evidence>
<feature type="chain" id="PRO_5006054181" description="DUF4148 domain-containing protein" evidence="1">
    <location>
        <begin position="26"/>
        <end position="115"/>
    </location>
</feature>
<dbReference type="KEGG" id="bcai:K788_0002815"/>
<evidence type="ECO:0000313" key="3">
    <source>
        <dbReference type="Proteomes" id="UP000019146"/>
    </source>
</evidence>
<dbReference type="Proteomes" id="UP000019146">
    <property type="component" value="Chromosome 2"/>
</dbReference>
<sequence length="115" mass="12103">MLNMKRVYQALVLAAALGLPLASHAETQSAATRAQVRAELIAAQQSGQYPQSDTYYPEPANYPVAAPHVFDRSHDLIATSYGPSVSGSAGSGFRATRAQSLAGASSGFDDVYRGQ</sequence>
<organism evidence="2 3">
    <name type="scientific">Paraburkholderia caribensis MBA4</name>
    <dbReference type="NCBI Taxonomy" id="1323664"/>
    <lineage>
        <taxon>Bacteria</taxon>
        <taxon>Pseudomonadati</taxon>
        <taxon>Pseudomonadota</taxon>
        <taxon>Betaproteobacteria</taxon>
        <taxon>Burkholderiales</taxon>
        <taxon>Burkholderiaceae</taxon>
        <taxon>Paraburkholderia</taxon>
    </lineage>
</organism>
<accession>A0A0P0RDQ8</accession>
<evidence type="ECO:0000313" key="2">
    <source>
        <dbReference type="EMBL" id="ALL66295.1"/>
    </source>
</evidence>
<protein>
    <recommendedName>
        <fullName evidence="4">DUF4148 domain-containing protein</fullName>
    </recommendedName>
</protein>
<dbReference type="Pfam" id="PF13663">
    <property type="entry name" value="DUF4148"/>
    <property type="match status" value="1"/>
</dbReference>
<feature type="signal peptide" evidence="1">
    <location>
        <begin position="1"/>
        <end position="25"/>
    </location>
</feature>
<proteinExistence type="predicted"/>
<keyword evidence="1" id="KW-0732">Signal</keyword>
<gene>
    <name evidence="2" type="ORF">K788_0002815</name>
</gene>
<reference evidence="2 3" key="1">
    <citation type="journal article" date="2014" name="Genome Announc.">
        <title>Draft Genome Sequence of the Haloacid-Degrading Burkholderia caribensis Strain MBA4.</title>
        <authorList>
            <person name="Pan Y."/>
            <person name="Kong K.F."/>
            <person name="Tsang J.S."/>
        </authorList>
    </citation>
    <scope>NUCLEOTIDE SEQUENCE [LARGE SCALE GENOMIC DNA]</scope>
    <source>
        <strain evidence="2 3">MBA4</strain>
    </source>
</reference>